<comment type="caution">
    <text evidence="1">The sequence shown here is derived from an EMBL/GenBank/DDBJ whole genome shotgun (WGS) entry which is preliminary data.</text>
</comment>
<dbReference type="EMBL" id="WLYX01000001">
    <property type="protein sequence ID" value="MTD32621.1"/>
    <property type="molecule type" value="Genomic_DNA"/>
</dbReference>
<evidence type="ECO:0000313" key="1">
    <source>
        <dbReference type="EMBL" id="MTD32621.1"/>
    </source>
</evidence>
<organism evidence="1 2">
    <name type="scientific">Paludibacterium denitrificans</name>
    <dbReference type="NCBI Taxonomy" id="2675226"/>
    <lineage>
        <taxon>Bacteria</taxon>
        <taxon>Pseudomonadati</taxon>
        <taxon>Pseudomonadota</taxon>
        <taxon>Betaproteobacteria</taxon>
        <taxon>Neisseriales</taxon>
        <taxon>Chromobacteriaceae</taxon>
        <taxon>Paludibacterium</taxon>
    </lineage>
</organism>
<name>A0A844GBE4_9NEIS</name>
<evidence type="ECO:0000313" key="2">
    <source>
        <dbReference type="Proteomes" id="UP000446658"/>
    </source>
</evidence>
<dbReference type="AlphaFoldDB" id="A0A844GBE4"/>
<sequence length="158" mass="18079">MIGDKILEPLSREKVKQTREQWQEQYAGFRNAGGIAVLQDGLKFSPLAMTNSDAQLIEARKLSSLEITQIFKVPPHKVGLLDRATNNNIEQQAIEFVVYCLMPWIRRREQAMARDLLLPKDRRDYYIEYNVSGLLRGDQGEPVRSLCHGPPVGMVVRQ</sequence>
<reference evidence="1 2" key="1">
    <citation type="submission" date="2019-11" db="EMBL/GenBank/DDBJ databases">
        <title>Draft genome sequence of Paludibacterium sp. dN18-1.</title>
        <authorList>
            <person name="Im W.-T."/>
        </authorList>
    </citation>
    <scope>NUCLEOTIDE SEQUENCE [LARGE SCALE GENOMIC DNA]</scope>
    <source>
        <strain evidence="2">dN 18-1</strain>
    </source>
</reference>
<dbReference type="Proteomes" id="UP000446658">
    <property type="component" value="Unassembled WGS sequence"/>
</dbReference>
<dbReference type="Pfam" id="PF04860">
    <property type="entry name" value="Phage_portal"/>
    <property type="match status" value="1"/>
</dbReference>
<keyword evidence="2" id="KW-1185">Reference proteome</keyword>
<proteinExistence type="predicted"/>
<protein>
    <submittedName>
        <fullName evidence="1">Phage portal protein</fullName>
    </submittedName>
</protein>
<dbReference type="InterPro" id="IPR006944">
    <property type="entry name" value="Phage/GTA_portal"/>
</dbReference>
<accession>A0A844GBE4</accession>
<gene>
    <name evidence="1" type="ORF">GKE73_02835</name>
</gene>